<gene>
    <name evidence="2" type="ORF">BGZ96_007063</name>
</gene>
<organism evidence="2 3">
    <name type="scientific">Linnemannia gamsii</name>
    <dbReference type="NCBI Taxonomy" id="64522"/>
    <lineage>
        <taxon>Eukaryota</taxon>
        <taxon>Fungi</taxon>
        <taxon>Fungi incertae sedis</taxon>
        <taxon>Mucoromycota</taxon>
        <taxon>Mortierellomycotina</taxon>
        <taxon>Mortierellomycetes</taxon>
        <taxon>Mortierellales</taxon>
        <taxon>Mortierellaceae</taxon>
        <taxon>Linnemannia</taxon>
    </lineage>
</organism>
<evidence type="ECO:0000256" key="1">
    <source>
        <dbReference type="SAM" id="MobiDB-lite"/>
    </source>
</evidence>
<proteinExistence type="predicted"/>
<feature type="region of interest" description="Disordered" evidence="1">
    <location>
        <begin position="139"/>
        <end position="183"/>
    </location>
</feature>
<name>A0ABQ7K1P7_9FUNG</name>
<evidence type="ECO:0000313" key="3">
    <source>
        <dbReference type="Proteomes" id="UP001194696"/>
    </source>
</evidence>
<dbReference type="EMBL" id="JAAAIM010000351">
    <property type="protein sequence ID" value="KAG0289392.1"/>
    <property type="molecule type" value="Genomic_DNA"/>
</dbReference>
<feature type="compositionally biased region" description="Polar residues" evidence="1">
    <location>
        <begin position="165"/>
        <end position="174"/>
    </location>
</feature>
<evidence type="ECO:0000313" key="2">
    <source>
        <dbReference type="EMBL" id="KAG0289392.1"/>
    </source>
</evidence>
<protein>
    <submittedName>
        <fullName evidence="2">Uncharacterized protein</fullName>
    </submittedName>
</protein>
<comment type="caution">
    <text evidence="2">The sequence shown here is derived from an EMBL/GenBank/DDBJ whole genome shotgun (WGS) entry which is preliminary data.</text>
</comment>
<keyword evidence="3" id="KW-1185">Reference proteome</keyword>
<feature type="region of interest" description="Disordered" evidence="1">
    <location>
        <begin position="88"/>
        <end position="114"/>
    </location>
</feature>
<accession>A0ABQ7K1P7</accession>
<sequence length="390" mass="41480">MGKRKLEEEISNNTIDNVTTIAVVKPKPRIVSINNTLSTAANSVGVRTETNTATNATNATTASTVGEKIEPQIAINNTTTVVATVTTTKGKSRAHDTTNANSNASTVNPVSRSMQTQHVTNLGTKVTVVGFTQTQPPINNNNNITLTSGANAEKENKRIRKTDTFSHTTSNASPSPKRKKKNQNLVNEHANNLEMQVMPGIGHPFFVLERIRATNPTGGNSARNNINNNSMTNCSTSGWRSNNTHPTTITSTSLVVDLNGDDDGQVIKPSIPPTSDQLGDLVDLLQRTLEERLEEMNMWCSKMTQLMMDVPDLIKAAGQVLGGEAETRALNAAEALSMYGSVVLASCVDACDTVKKRCKDVDGAQTIATTTAAASATVSSTTTATADHSG</sequence>
<reference evidence="2 3" key="1">
    <citation type="journal article" date="2020" name="Fungal Divers.">
        <title>Resolving the Mortierellaceae phylogeny through synthesis of multi-gene phylogenetics and phylogenomics.</title>
        <authorList>
            <person name="Vandepol N."/>
            <person name="Liber J."/>
            <person name="Desiro A."/>
            <person name="Na H."/>
            <person name="Kennedy M."/>
            <person name="Barry K."/>
            <person name="Grigoriev I.V."/>
            <person name="Miller A.N."/>
            <person name="O'Donnell K."/>
            <person name="Stajich J.E."/>
            <person name="Bonito G."/>
        </authorList>
    </citation>
    <scope>NUCLEOTIDE SEQUENCE [LARGE SCALE GENOMIC DNA]</scope>
    <source>
        <strain evidence="2 3">AD045</strain>
    </source>
</reference>
<dbReference type="Proteomes" id="UP001194696">
    <property type="component" value="Unassembled WGS sequence"/>
</dbReference>
<feature type="compositionally biased region" description="Low complexity" evidence="1">
    <location>
        <begin position="97"/>
        <end position="106"/>
    </location>
</feature>
<feature type="compositionally biased region" description="Basic and acidic residues" evidence="1">
    <location>
        <begin position="152"/>
        <end position="164"/>
    </location>
</feature>